<dbReference type="Pfam" id="PF00534">
    <property type="entry name" value="Glycos_transf_1"/>
    <property type="match status" value="1"/>
</dbReference>
<keyword evidence="4" id="KW-0808">Transferase</keyword>
<dbReference type="PANTHER" id="PTHR22916:SF3">
    <property type="entry name" value="UDP-GLCNAC:BETAGAL BETA-1,3-N-ACETYLGLUCOSAMINYLTRANSFERASE-LIKE PROTEIN 1"/>
    <property type="match status" value="1"/>
</dbReference>
<accession>E6TSB8</accession>
<dbReference type="KEGG" id="bco:Bcell_3646"/>
<dbReference type="SUPFAM" id="SSF53756">
    <property type="entry name" value="UDP-Glycosyltransferase/glycogen phosphorylase"/>
    <property type="match status" value="1"/>
</dbReference>
<gene>
    <name evidence="4" type="ordered locus">Bcell_3646</name>
</gene>
<sequence length="842" mass="97623">MMSKRVSRKIADFFQWVYDKVLTSEQRGRIKKFLSENQKQFLKSKFKNGKKQIQLDKIDRVKYRLTSLGFNGKAYDDLKMMYKNSEDDNMRKLAGWELALWHANQYTSDDAEQCIKYLEGTFKNEKEFGNIKKNAILQAECLDLLGKIEEAKKVILKALQIKDDPDLFLSYANLEPELQTKIEYINKALSIKKLSNISISDSGKTMYDRLKGRKGEDPRKLIKNVIPKVTVIIPVYNAEEGLTTALDSVLSQTWTNLEIIVVDDCSTDSTVTIVNEYIKKDSRVLLIKTETNSGPYIARNLALKKSTGTYVTINDADDWSHPQKIERQVTHLEGNPKVIGNTSQQSRATNELKFFRRGKPGHFIFSNMSSFMFRREPVLEKIGYWDSVRFGADSEFIKRVKLVFGDKSVIELTTGPLSFQRQTNTSLTGSSAFGFPGYFMGARKEYTEAQTYYHSNTENYYYNFPQKQRPFPIPEPMLPSRESTNDEKRKFDVIIVSDFRLDGGSTISNLEEIKAQKEMGFRTGLIQLARYDYSPKKFINSKIRDTIDGVNVQMLVYGEQVACRLLIIRYPPVLEEWQRFVPSVEAEFACVIVNQTPMSDYGDTGIKRFDIIKCNRHLQEYFGVSGTWYPIGPLVRKTLYKHHKKEIEEISLGNDDWNNIINIKEWRRESYEPNKEKIKIGRHSRDHVVKWPENKDELLEIYPVNDNFEVHVLGGGEIPRGILGKLPENWRVYNFDEKEPKEFLATLDVFVYYTHSDWVESFGRVIIEAMAVGVPVILPYEYKELFGEAAIYAFPSEVQKKVELLIADEKKYQEQIEIANDYVEKHFGYTKHGQRLAKYTKI</sequence>
<dbReference type="HOGENOM" id="CLU_017074_0_0_9"/>
<dbReference type="STRING" id="649639.Bcell_3646"/>
<comment type="similarity">
    <text evidence="1">Belongs to the glycosyltransferase 2 family.</text>
</comment>
<organism evidence="4 5">
    <name type="scientific">Evansella cellulosilytica (strain ATCC 21833 / DSM 2522 / FERM P-1141 / JCM 9156 / N-4)</name>
    <name type="common">Bacillus cellulosilyticus</name>
    <dbReference type="NCBI Taxonomy" id="649639"/>
    <lineage>
        <taxon>Bacteria</taxon>
        <taxon>Bacillati</taxon>
        <taxon>Bacillota</taxon>
        <taxon>Bacilli</taxon>
        <taxon>Bacillales</taxon>
        <taxon>Bacillaceae</taxon>
        <taxon>Evansella</taxon>
    </lineage>
</organism>
<dbReference type="EMBL" id="CP002394">
    <property type="protein sequence ID" value="ADU31887.1"/>
    <property type="molecule type" value="Genomic_DNA"/>
</dbReference>
<reference evidence="4 5" key="1">
    <citation type="submission" date="2010-12" db="EMBL/GenBank/DDBJ databases">
        <title>Complete sequence of Bacillus cellulosilyticus DSM 2522.</title>
        <authorList>
            <consortium name="US DOE Joint Genome Institute"/>
            <person name="Lucas S."/>
            <person name="Copeland A."/>
            <person name="Lapidus A."/>
            <person name="Cheng J.-F."/>
            <person name="Bruce D."/>
            <person name="Goodwin L."/>
            <person name="Pitluck S."/>
            <person name="Chertkov O."/>
            <person name="Detter J.C."/>
            <person name="Han C."/>
            <person name="Tapia R."/>
            <person name="Land M."/>
            <person name="Hauser L."/>
            <person name="Jeffries C."/>
            <person name="Kyrpides N."/>
            <person name="Ivanova N."/>
            <person name="Mikhailova N."/>
            <person name="Brumm P."/>
            <person name="Mead D."/>
            <person name="Woyke T."/>
        </authorList>
    </citation>
    <scope>NUCLEOTIDE SEQUENCE [LARGE SCALE GENOMIC DNA]</scope>
    <source>
        <strain evidence="5">ATCC 21833 / DSM 2522 / FERM P-1141 / JCM 9156 / N-4</strain>
    </source>
</reference>
<dbReference type="Pfam" id="PF00535">
    <property type="entry name" value="Glycos_transf_2"/>
    <property type="match status" value="1"/>
</dbReference>
<dbReference type="RefSeq" id="WP_013490218.1">
    <property type="nucleotide sequence ID" value="NC_014829.1"/>
</dbReference>
<dbReference type="eggNOG" id="COG0438">
    <property type="taxonomic scope" value="Bacteria"/>
</dbReference>
<evidence type="ECO:0000256" key="1">
    <source>
        <dbReference type="ARBA" id="ARBA00006739"/>
    </source>
</evidence>
<dbReference type="InterPro" id="IPR029044">
    <property type="entry name" value="Nucleotide-diphossugar_trans"/>
</dbReference>
<dbReference type="CDD" id="cd00761">
    <property type="entry name" value="Glyco_tranf_GTA_type"/>
    <property type="match status" value="1"/>
</dbReference>
<dbReference type="Gene3D" id="3.40.50.2000">
    <property type="entry name" value="Glycogen Phosphorylase B"/>
    <property type="match status" value="1"/>
</dbReference>
<dbReference type="SUPFAM" id="SSF53448">
    <property type="entry name" value="Nucleotide-diphospho-sugar transferases"/>
    <property type="match status" value="1"/>
</dbReference>
<protein>
    <submittedName>
        <fullName evidence="4">Glycosyl transferase family 2</fullName>
    </submittedName>
</protein>
<dbReference type="Proteomes" id="UP000001401">
    <property type="component" value="Chromosome"/>
</dbReference>
<evidence type="ECO:0000313" key="4">
    <source>
        <dbReference type="EMBL" id="ADU31887.1"/>
    </source>
</evidence>
<proteinExistence type="inferred from homology"/>
<keyword evidence="5" id="KW-1185">Reference proteome</keyword>
<feature type="domain" description="Glycosyl transferase family 1" evidence="2">
    <location>
        <begin position="726"/>
        <end position="819"/>
    </location>
</feature>
<dbReference type="InterPro" id="IPR001296">
    <property type="entry name" value="Glyco_trans_1"/>
</dbReference>
<dbReference type="eggNOG" id="COG1215">
    <property type="taxonomic scope" value="Bacteria"/>
</dbReference>
<dbReference type="PANTHER" id="PTHR22916">
    <property type="entry name" value="GLYCOSYLTRANSFERASE"/>
    <property type="match status" value="1"/>
</dbReference>
<dbReference type="InterPro" id="IPR001173">
    <property type="entry name" value="Glyco_trans_2-like"/>
</dbReference>
<evidence type="ECO:0000259" key="3">
    <source>
        <dbReference type="Pfam" id="PF00535"/>
    </source>
</evidence>
<feature type="domain" description="Glycosyltransferase 2-like" evidence="3">
    <location>
        <begin position="230"/>
        <end position="355"/>
    </location>
</feature>
<name>E6TSB8_EVAC2</name>
<evidence type="ECO:0000259" key="2">
    <source>
        <dbReference type="Pfam" id="PF00534"/>
    </source>
</evidence>
<dbReference type="Gene3D" id="3.90.550.10">
    <property type="entry name" value="Spore Coat Polysaccharide Biosynthesis Protein SpsA, Chain A"/>
    <property type="match status" value="1"/>
</dbReference>
<evidence type="ECO:0000313" key="5">
    <source>
        <dbReference type="Proteomes" id="UP000001401"/>
    </source>
</evidence>
<dbReference type="AlphaFoldDB" id="E6TSB8"/>
<dbReference type="GO" id="GO:0016758">
    <property type="term" value="F:hexosyltransferase activity"/>
    <property type="evidence" value="ECO:0007669"/>
    <property type="project" value="UniProtKB-ARBA"/>
</dbReference>